<dbReference type="EC" id="3.1.3.-" evidence="1"/>
<dbReference type="Gene3D" id="3.40.50.1000">
    <property type="entry name" value="HAD superfamily/HAD-like"/>
    <property type="match status" value="2"/>
</dbReference>
<evidence type="ECO:0000313" key="1">
    <source>
        <dbReference type="EMBL" id="MPM32902.1"/>
    </source>
</evidence>
<sequence>MRKACHWVRNGVPILGVNPDLNCPTEEGMIPDCGSIGALITASTGCEIEYIGKPHFATYDFVWKRTGLVQEEITWIGDRLYTDIAITQGTNSHSILVLSGESSEKDAENSKYHPDLIVTNLEELDQLLKKL</sequence>
<dbReference type="EMBL" id="VSSQ01006497">
    <property type="protein sequence ID" value="MPM32902.1"/>
    <property type="molecule type" value="Genomic_DNA"/>
</dbReference>
<reference evidence="1" key="1">
    <citation type="submission" date="2019-08" db="EMBL/GenBank/DDBJ databases">
        <authorList>
            <person name="Kucharzyk K."/>
            <person name="Murdoch R.W."/>
            <person name="Higgins S."/>
            <person name="Loffler F."/>
        </authorList>
    </citation>
    <scope>NUCLEOTIDE SEQUENCE</scope>
</reference>
<dbReference type="SUPFAM" id="SSF56784">
    <property type="entry name" value="HAD-like"/>
    <property type="match status" value="1"/>
</dbReference>
<gene>
    <name evidence="1" type="primary">hdpA_4</name>
    <name evidence="1" type="ORF">SDC9_79469</name>
</gene>
<protein>
    <submittedName>
        <fullName evidence="1">Dihydroxyacetone phosphatase</fullName>
        <ecNumber evidence="1">3.1.3.-</ecNumber>
    </submittedName>
</protein>
<organism evidence="1">
    <name type="scientific">bioreactor metagenome</name>
    <dbReference type="NCBI Taxonomy" id="1076179"/>
    <lineage>
        <taxon>unclassified sequences</taxon>
        <taxon>metagenomes</taxon>
        <taxon>ecological metagenomes</taxon>
    </lineage>
</organism>
<keyword evidence="1" id="KW-0378">Hydrolase</keyword>
<accession>A0A644YWQ9</accession>
<dbReference type="PANTHER" id="PTHR19288">
    <property type="entry name" value="4-NITROPHENYLPHOSPHATASE-RELATED"/>
    <property type="match status" value="1"/>
</dbReference>
<dbReference type="GO" id="GO:0005737">
    <property type="term" value="C:cytoplasm"/>
    <property type="evidence" value="ECO:0007669"/>
    <property type="project" value="TreeGrafter"/>
</dbReference>
<dbReference type="InterPro" id="IPR036412">
    <property type="entry name" value="HAD-like_sf"/>
</dbReference>
<comment type="caution">
    <text evidence="1">The sequence shown here is derived from an EMBL/GenBank/DDBJ whole genome shotgun (WGS) entry which is preliminary data.</text>
</comment>
<dbReference type="AlphaFoldDB" id="A0A644YWQ9"/>
<dbReference type="PANTHER" id="PTHR19288:SF46">
    <property type="entry name" value="HALOACID DEHALOGENASE-LIKE HYDROLASE DOMAIN-CONTAINING PROTEIN 2"/>
    <property type="match status" value="1"/>
</dbReference>
<dbReference type="Pfam" id="PF13242">
    <property type="entry name" value="Hydrolase_like"/>
    <property type="match status" value="1"/>
</dbReference>
<name>A0A644YWQ9_9ZZZZ</name>
<proteinExistence type="predicted"/>
<dbReference type="InterPro" id="IPR023214">
    <property type="entry name" value="HAD_sf"/>
</dbReference>
<dbReference type="GO" id="GO:0016791">
    <property type="term" value="F:phosphatase activity"/>
    <property type="evidence" value="ECO:0007669"/>
    <property type="project" value="TreeGrafter"/>
</dbReference>